<evidence type="ECO:0000313" key="2">
    <source>
        <dbReference type="EMBL" id="WEJ62409.1"/>
    </source>
</evidence>
<dbReference type="Proteomes" id="UP001222275">
    <property type="component" value="Chromosome"/>
</dbReference>
<keyword evidence="1" id="KW-0732">Signal</keyword>
<evidence type="ECO:0008006" key="4">
    <source>
        <dbReference type="Google" id="ProtNLM"/>
    </source>
</evidence>
<feature type="chain" id="PRO_5046919966" description="Lipoprotein" evidence="1">
    <location>
        <begin position="24"/>
        <end position="155"/>
    </location>
</feature>
<dbReference type="EMBL" id="CP102381">
    <property type="protein sequence ID" value="WEJ62409.1"/>
    <property type="molecule type" value="Genomic_DNA"/>
</dbReference>
<gene>
    <name evidence="2" type="ORF">NR989_10360</name>
</gene>
<dbReference type="RefSeq" id="WP_275594665.1">
    <property type="nucleotide sequence ID" value="NZ_CP102381.1"/>
</dbReference>
<organism evidence="2 3">
    <name type="scientific">Thiomicrorhabdus lithotrophica</name>
    <dbReference type="NCBI Taxonomy" id="2949997"/>
    <lineage>
        <taxon>Bacteria</taxon>
        <taxon>Pseudomonadati</taxon>
        <taxon>Pseudomonadota</taxon>
        <taxon>Gammaproteobacteria</taxon>
        <taxon>Thiotrichales</taxon>
        <taxon>Piscirickettsiaceae</taxon>
        <taxon>Thiomicrorhabdus</taxon>
    </lineage>
</organism>
<feature type="signal peptide" evidence="1">
    <location>
        <begin position="1"/>
        <end position="23"/>
    </location>
</feature>
<accession>A0ABY8C8V7</accession>
<evidence type="ECO:0000256" key="1">
    <source>
        <dbReference type="SAM" id="SignalP"/>
    </source>
</evidence>
<sequence>MKKQPALTTLLLLMAFLSTLGLGGCENASEGNIEQWPADTECNLHTDSCTAKMGDAKVTLKISPHPIPIARPLGIEVAVENLDIQKIELDISGVNMYMGYNRVTLTSMNPNRYVGTSMLAFCTSQKMLWQITLMIHQADGTQIQIPYTLETINRL</sequence>
<proteinExistence type="predicted"/>
<name>A0ABY8C8V7_9GAMM</name>
<reference evidence="2 3" key="1">
    <citation type="submission" date="2022-06" db="EMBL/GenBank/DDBJ databases">
        <title>Thiomicrohabdus sp. nov, an obligately chemolithoautotrophic, sulfur-oxidizing bacterium isolated from beach of Guanyin Mountain. Amoy.</title>
        <authorList>
            <person name="Zhu H."/>
        </authorList>
    </citation>
    <scope>NUCLEOTIDE SEQUENCE [LARGE SCALE GENOMIC DNA]</scope>
    <source>
        <strain evidence="2 3">XGS-01</strain>
    </source>
</reference>
<evidence type="ECO:0000313" key="3">
    <source>
        <dbReference type="Proteomes" id="UP001222275"/>
    </source>
</evidence>
<dbReference type="PROSITE" id="PS51257">
    <property type="entry name" value="PROKAR_LIPOPROTEIN"/>
    <property type="match status" value="1"/>
</dbReference>
<keyword evidence="3" id="KW-1185">Reference proteome</keyword>
<protein>
    <recommendedName>
        <fullName evidence="4">Lipoprotein</fullName>
    </recommendedName>
</protein>